<organism evidence="3">
    <name type="scientific">viral metagenome</name>
    <dbReference type="NCBI Taxonomy" id="1070528"/>
    <lineage>
        <taxon>unclassified sequences</taxon>
        <taxon>metagenomes</taxon>
        <taxon>organismal metagenomes</taxon>
    </lineage>
</organism>
<protein>
    <submittedName>
        <fullName evidence="3">Uncharacterized protein</fullName>
    </submittedName>
</protein>
<feature type="region of interest" description="Disordered" evidence="1">
    <location>
        <begin position="98"/>
        <end position="119"/>
    </location>
</feature>
<proteinExistence type="predicted"/>
<dbReference type="EMBL" id="MT141574">
    <property type="protein sequence ID" value="QJA67622.1"/>
    <property type="molecule type" value="Genomic_DNA"/>
</dbReference>
<reference evidence="3" key="1">
    <citation type="submission" date="2020-03" db="EMBL/GenBank/DDBJ databases">
        <title>The deep terrestrial virosphere.</title>
        <authorList>
            <person name="Holmfeldt K."/>
            <person name="Nilsson E."/>
            <person name="Simone D."/>
            <person name="Lopez-Fernandez M."/>
            <person name="Wu X."/>
            <person name="de Brujin I."/>
            <person name="Lundin D."/>
            <person name="Andersson A."/>
            <person name="Bertilsson S."/>
            <person name="Dopson M."/>
        </authorList>
    </citation>
    <scope>NUCLEOTIDE SEQUENCE</scope>
    <source>
        <strain evidence="3">MM415A00192</strain>
        <strain evidence="2">MM415B00178</strain>
    </source>
</reference>
<evidence type="ECO:0000256" key="1">
    <source>
        <dbReference type="SAM" id="MobiDB-lite"/>
    </source>
</evidence>
<evidence type="ECO:0000313" key="2">
    <source>
        <dbReference type="EMBL" id="QJA67622.1"/>
    </source>
</evidence>
<dbReference type="EMBL" id="MT142529">
    <property type="protein sequence ID" value="QJA84460.1"/>
    <property type="molecule type" value="Genomic_DNA"/>
</dbReference>
<dbReference type="AlphaFoldDB" id="A0A6M3KRK6"/>
<evidence type="ECO:0000313" key="3">
    <source>
        <dbReference type="EMBL" id="QJA84460.1"/>
    </source>
</evidence>
<gene>
    <name evidence="3" type="ORF">MM415A00192_0069</name>
    <name evidence="2" type="ORF">MM415B00178_0004</name>
</gene>
<sequence>MAKFRKKPVVIEATKWMIMGDHPNVSNHNDCFYVARHEICPECGHGLGYHGMISTLEDVMKVAHRVCPGDWIITGVKGEQYACKPDIFEATYDIFNEPYDCPEPPPPISPEEAAKLPTE</sequence>
<accession>A0A6M3KRK6</accession>
<name>A0A6M3KRK6_9ZZZZ</name>